<evidence type="ECO:0000256" key="2">
    <source>
        <dbReference type="ARBA" id="ARBA00012513"/>
    </source>
</evidence>
<feature type="domain" description="Protein kinase" evidence="12">
    <location>
        <begin position="785"/>
        <end position="1040"/>
    </location>
</feature>
<reference evidence="13 14" key="1">
    <citation type="submission" date="2018-03" db="EMBL/GenBank/DDBJ databases">
        <title>Draft genome sequence of Rohu Carp (Labeo rohita).</title>
        <authorList>
            <person name="Das P."/>
            <person name="Kushwaha B."/>
            <person name="Joshi C.G."/>
            <person name="Kumar D."/>
            <person name="Nagpure N.S."/>
            <person name="Sahoo L."/>
            <person name="Das S.P."/>
            <person name="Bit A."/>
            <person name="Patnaik S."/>
            <person name="Meher P.K."/>
            <person name="Jayasankar P."/>
            <person name="Koringa P.G."/>
            <person name="Patel N.V."/>
            <person name="Hinsu A.T."/>
            <person name="Kumar R."/>
            <person name="Pandey M."/>
            <person name="Agarwal S."/>
            <person name="Srivastava S."/>
            <person name="Singh M."/>
            <person name="Iquebal M.A."/>
            <person name="Jaiswal S."/>
            <person name="Angadi U.B."/>
            <person name="Kumar N."/>
            <person name="Raza M."/>
            <person name="Shah T.M."/>
            <person name="Rai A."/>
            <person name="Jena J.K."/>
        </authorList>
    </citation>
    <scope>NUCLEOTIDE SEQUENCE [LARGE SCALE GENOMIC DNA]</scope>
    <source>
        <strain evidence="13">DASCIFA01</strain>
        <tissue evidence="13">Testis</tissue>
    </source>
</reference>
<dbReference type="EC" id="2.7.11.1" evidence="2"/>
<accession>A0A498MKP0</accession>
<comment type="catalytic activity">
    <reaction evidence="9">
        <text>L-seryl-[protein] + ATP = O-phospho-L-seryl-[protein] + ADP + H(+)</text>
        <dbReference type="Rhea" id="RHEA:17989"/>
        <dbReference type="Rhea" id="RHEA-COMP:9863"/>
        <dbReference type="Rhea" id="RHEA-COMP:11604"/>
        <dbReference type="ChEBI" id="CHEBI:15378"/>
        <dbReference type="ChEBI" id="CHEBI:29999"/>
        <dbReference type="ChEBI" id="CHEBI:30616"/>
        <dbReference type="ChEBI" id="CHEBI:83421"/>
        <dbReference type="ChEBI" id="CHEBI:456216"/>
        <dbReference type="EC" id="2.7.11.1"/>
    </reaction>
</comment>
<feature type="compositionally biased region" description="Acidic residues" evidence="11">
    <location>
        <begin position="43"/>
        <end position="69"/>
    </location>
</feature>
<evidence type="ECO:0000256" key="8">
    <source>
        <dbReference type="ARBA" id="ARBA00047899"/>
    </source>
</evidence>
<evidence type="ECO:0000256" key="4">
    <source>
        <dbReference type="ARBA" id="ARBA00022679"/>
    </source>
</evidence>
<organism evidence="13 14">
    <name type="scientific">Labeo rohita</name>
    <name type="common">Indian major carp</name>
    <name type="synonym">Cyprinus rohita</name>
    <dbReference type="NCBI Taxonomy" id="84645"/>
    <lineage>
        <taxon>Eukaryota</taxon>
        <taxon>Metazoa</taxon>
        <taxon>Chordata</taxon>
        <taxon>Craniata</taxon>
        <taxon>Vertebrata</taxon>
        <taxon>Euteleostomi</taxon>
        <taxon>Actinopterygii</taxon>
        <taxon>Neopterygii</taxon>
        <taxon>Teleostei</taxon>
        <taxon>Ostariophysi</taxon>
        <taxon>Cypriniformes</taxon>
        <taxon>Cyprinidae</taxon>
        <taxon>Labeoninae</taxon>
        <taxon>Labeonini</taxon>
        <taxon>Labeo</taxon>
    </lineage>
</organism>
<comment type="caution">
    <text evidence="13">The sequence shown here is derived from an EMBL/GenBank/DDBJ whole genome shotgun (WGS) entry which is preliminary data.</text>
</comment>
<dbReference type="GO" id="GO:0043066">
    <property type="term" value="P:negative regulation of apoptotic process"/>
    <property type="evidence" value="ECO:0007669"/>
    <property type="project" value="TreeGrafter"/>
</dbReference>
<dbReference type="GO" id="GO:0005524">
    <property type="term" value="F:ATP binding"/>
    <property type="evidence" value="ECO:0007669"/>
    <property type="project" value="UniProtKB-UniRule"/>
</dbReference>
<keyword evidence="14" id="KW-1185">Reference proteome</keyword>
<dbReference type="PROSITE" id="PS50011">
    <property type="entry name" value="PROTEIN_KINASE_DOM"/>
    <property type="match status" value="2"/>
</dbReference>
<dbReference type="STRING" id="84645.A0A498MKP0"/>
<dbReference type="GO" id="GO:0007346">
    <property type="term" value="P:regulation of mitotic cell cycle"/>
    <property type="evidence" value="ECO:0007669"/>
    <property type="project" value="TreeGrafter"/>
</dbReference>
<dbReference type="GO" id="GO:0006310">
    <property type="term" value="P:DNA recombination"/>
    <property type="evidence" value="ECO:0007669"/>
    <property type="project" value="InterPro"/>
</dbReference>
<dbReference type="Gene3D" id="3.30.200.20">
    <property type="entry name" value="Phosphorylase Kinase, domain 1"/>
    <property type="match status" value="2"/>
</dbReference>
<dbReference type="InterPro" id="IPR051138">
    <property type="entry name" value="PIM_Ser/Thr_kinase"/>
</dbReference>
<evidence type="ECO:0000259" key="12">
    <source>
        <dbReference type="PROSITE" id="PS50011"/>
    </source>
</evidence>
<dbReference type="GO" id="GO:0004674">
    <property type="term" value="F:protein serine/threonine kinase activity"/>
    <property type="evidence" value="ECO:0007669"/>
    <property type="project" value="UniProtKB-KW"/>
</dbReference>
<comment type="catalytic activity">
    <reaction evidence="8">
        <text>L-threonyl-[protein] + ATP = O-phospho-L-threonyl-[protein] + ADP + H(+)</text>
        <dbReference type="Rhea" id="RHEA:46608"/>
        <dbReference type="Rhea" id="RHEA-COMP:11060"/>
        <dbReference type="Rhea" id="RHEA-COMP:11605"/>
        <dbReference type="ChEBI" id="CHEBI:15378"/>
        <dbReference type="ChEBI" id="CHEBI:30013"/>
        <dbReference type="ChEBI" id="CHEBI:30616"/>
        <dbReference type="ChEBI" id="CHEBI:61977"/>
        <dbReference type="ChEBI" id="CHEBI:456216"/>
        <dbReference type="EC" id="2.7.11.1"/>
    </reaction>
</comment>
<name>A0A498MKP0_LABRO</name>
<evidence type="ECO:0000256" key="1">
    <source>
        <dbReference type="ARBA" id="ARBA00005505"/>
    </source>
</evidence>
<evidence type="ECO:0000256" key="7">
    <source>
        <dbReference type="ARBA" id="ARBA00022840"/>
    </source>
</evidence>
<keyword evidence="7 10" id="KW-0067">ATP-binding</keyword>
<evidence type="ECO:0000256" key="3">
    <source>
        <dbReference type="ARBA" id="ARBA00022527"/>
    </source>
</evidence>
<feature type="domain" description="Protein kinase" evidence="12">
    <location>
        <begin position="1031"/>
        <end position="1271"/>
    </location>
</feature>
<dbReference type="GO" id="GO:0015074">
    <property type="term" value="P:DNA integration"/>
    <property type="evidence" value="ECO:0007669"/>
    <property type="project" value="InterPro"/>
</dbReference>
<dbReference type="InterPro" id="IPR008271">
    <property type="entry name" value="Ser/Thr_kinase_AS"/>
</dbReference>
<feature type="binding site" evidence="10">
    <location>
        <position position="814"/>
    </location>
    <ligand>
        <name>ATP</name>
        <dbReference type="ChEBI" id="CHEBI:30616"/>
    </ligand>
</feature>
<feature type="compositionally biased region" description="Basic and acidic residues" evidence="11">
    <location>
        <begin position="89"/>
        <end position="99"/>
    </location>
</feature>
<evidence type="ECO:0000256" key="10">
    <source>
        <dbReference type="PROSITE-ProRule" id="PRU10141"/>
    </source>
</evidence>
<dbReference type="FunFam" id="1.10.510.10:FF:000392">
    <property type="entry name" value="Pim proto-oncogene, serine/threonine kinase,-related 152"/>
    <property type="match status" value="2"/>
</dbReference>
<dbReference type="GO" id="GO:0003677">
    <property type="term" value="F:DNA binding"/>
    <property type="evidence" value="ECO:0007669"/>
    <property type="project" value="InterPro"/>
</dbReference>
<evidence type="ECO:0000256" key="11">
    <source>
        <dbReference type="SAM" id="MobiDB-lite"/>
    </source>
</evidence>
<evidence type="ECO:0000256" key="5">
    <source>
        <dbReference type="ARBA" id="ARBA00022741"/>
    </source>
</evidence>
<evidence type="ECO:0000313" key="13">
    <source>
        <dbReference type="EMBL" id="RXN19904.1"/>
    </source>
</evidence>
<dbReference type="Gene3D" id="1.10.443.10">
    <property type="entry name" value="Intergrase catalytic core"/>
    <property type="match status" value="1"/>
</dbReference>
<keyword evidence="3" id="KW-0723">Serine/threonine-protein kinase</keyword>
<dbReference type="Pfam" id="PF00069">
    <property type="entry name" value="Pkinase"/>
    <property type="match status" value="2"/>
</dbReference>
<dbReference type="FunFam" id="3.30.200.20:FF:000246">
    <property type="entry name" value="Pim proto-oncogene, serine/threonine kinase,-related 152"/>
    <property type="match status" value="1"/>
</dbReference>
<comment type="similarity">
    <text evidence="1">Belongs to the protein kinase superfamily. CAMK Ser/Thr protein kinase family. PIM subfamily.</text>
</comment>
<dbReference type="GO" id="GO:0005737">
    <property type="term" value="C:cytoplasm"/>
    <property type="evidence" value="ECO:0007669"/>
    <property type="project" value="TreeGrafter"/>
</dbReference>
<sequence length="1277" mass="145982">MRNPPKYFFSVSNGEDKCGVCSGVWHKYCLKQELPHEKHDLISEDENGSDENMQEDEDYVPDSNSESESDTSSTVVPSQSQGPLLMNTERLHSRTKSTDETTDETTGEVTEDKAGDNGKNYCYVCLKPQSKLARHLKRHKTEAEVMEALSYPKGSVKRRRLLEKLRNRGNFQHNVEVMKSGTGKIKLKRTSKQSKFIHCLYCKGMFSRKELWRHTRRCHFMPERTSGESVRAKGLGLATAAETVFSESISQGVWKLLDPMRQDDVTTVVRNDFGILQLAQTLYNKHGHDTTKYEYIRQKLRELARVMLILRTDSIYTIEEAVKPGNFLKVVKAVKKVSGFDEENQTYAAPSLALKIGHSLQKIADIIHCRALMTENENLMKSTESFKSLYTSKWCELVSHTALNTLSEKQFNKPLTLPFTQDVQLLHNHLQQAAKVAFNRLEQAASPQSYAELAKATLAQAIIFNRRRAGEVSKMRLKNFTERDTSPLHDDVSLGLTKFEKKLCKHFSRVEIRGKRGRKVAVLLTPDMVESLNLLVNNRMKCGVQDTNVFLFARPQCSSYYRGQDSLRLHAEKCGAKKPEYLRSTQLRKHVATLSQVLNLKDNELDQVADFLGHDIRVHRDHYRLPEATIQLAKISKLLLVMDKGCLGSIQGKSLDDIQIEDEIQLTDTEDDADGESACASALSKPEEISASTSEACLDGVTGKAGHPDTTRKRRIQWSKAEVAAVLKHFKHHIAKGHLASKSECLQCKNAEEPVLKNRSVQNIRDFVRNRGREVDDTVINSRRYEISSHVGEGGFGTVYAATRLDDGLQVAVKFASIWDTRLINIDGYSEPLPVEVALQILANRGRRVQEIIQLLDWQVEPNYYFMVLERPMPCQSLYDYLRCYKGTIEEDVVRVIMHQVIFAARTCCLRGVLHRDIKLENLLINPDTLEVKLIDFGCGAILTDEDYTSYAGTREYCPPEYHMHGKYHGEPATVWSLGILLYVMLFWKFPNKRELREINDQNWTKTGLSKECCDFIQCCLQINPKRRLELEKLCLHDWFMVAIKFVPNRNTTFISIDGYSEPLPLEVALQILANRGPRVEEIIQLLDWQVEPDHYILVLERPVPFEELNWFLLQQMTALEEDVARVIMRQTVFAAQTCCRRGVLHRDIKLENLLINPGTLEVKLIDFGCGAILTDEGYTSYAGTREYCPPEYVTTGKYHGEPATVWSLGILLFAMVCADFPKRRDLRKIKDNTWTKDGLSKECCHFMHCCLQNDPNQRIELEKLGLHDWFMTADKK</sequence>
<proteinExistence type="inferred from homology"/>
<dbReference type="InterPro" id="IPR013762">
    <property type="entry name" value="Integrase-like_cat_sf"/>
</dbReference>
<dbReference type="InterPro" id="IPR011009">
    <property type="entry name" value="Kinase-like_dom_sf"/>
</dbReference>
<dbReference type="Proteomes" id="UP000290572">
    <property type="component" value="Unassembled WGS sequence"/>
</dbReference>
<dbReference type="PROSITE" id="PS00108">
    <property type="entry name" value="PROTEIN_KINASE_ST"/>
    <property type="match status" value="2"/>
</dbReference>
<gene>
    <name evidence="13" type="ORF">ROHU_025423</name>
</gene>
<keyword evidence="5 10" id="KW-0547">Nucleotide-binding</keyword>
<evidence type="ECO:0000313" key="14">
    <source>
        <dbReference type="Proteomes" id="UP000290572"/>
    </source>
</evidence>
<keyword evidence="4" id="KW-0808">Transferase</keyword>
<dbReference type="AlphaFoldDB" id="A0A498MKP0"/>
<dbReference type="SMART" id="SM00220">
    <property type="entry name" value="S_TKc"/>
    <property type="match status" value="2"/>
</dbReference>
<dbReference type="Gene3D" id="1.10.510.10">
    <property type="entry name" value="Transferase(Phosphotransferase) domain 1"/>
    <property type="match status" value="2"/>
</dbReference>
<dbReference type="InterPro" id="IPR000719">
    <property type="entry name" value="Prot_kinase_dom"/>
</dbReference>
<evidence type="ECO:0000256" key="6">
    <source>
        <dbReference type="ARBA" id="ARBA00022777"/>
    </source>
</evidence>
<dbReference type="PANTHER" id="PTHR22984:SF11">
    <property type="entry name" value="AURORA KINASE-RELATED"/>
    <property type="match status" value="1"/>
</dbReference>
<keyword evidence="6" id="KW-0418">Kinase</keyword>
<feature type="region of interest" description="Disordered" evidence="11">
    <location>
        <begin position="43"/>
        <end position="113"/>
    </location>
</feature>
<dbReference type="PANTHER" id="PTHR22984">
    <property type="entry name" value="SERINE/THREONINE-PROTEIN KINASE PIM"/>
    <property type="match status" value="1"/>
</dbReference>
<dbReference type="EMBL" id="QBIY01012657">
    <property type="protein sequence ID" value="RXN19904.1"/>
    <property type="molecule type" value="Genomic_DNA"/>
</dbReference>
<dbReference type="PROSITE" id="PS00107">
    <property type="entry name" value="PROTEIN_KINASE_ATP"/>
    <property type="match status" value="1"/>
</dbReference>
<dbReference type="InterPro" id="IPR017441">
    <property type="entry name" value="Protein_kinase_ATP_BS"/>
</dbReference>
<dbReference type="SUPFAM" id="SSF56112">
    <property type="entry name" value="Protein kinase-like (PK-like)"/>
    <property type="match status" value="2"/>
</dbReference>
<evidence type="ECO:0000256" key="9">
    <source>
        <dbReference type="ARBA" id="ARBA00048679"/>
    </source>
</evidence>
<protein>
    <recommendedName>
        <fullName evidence="2">non-specific serine/threonine protein kinase</fullName>
        <ecNumber evidence="2">2.7.11.1</ecNumber>
    </recommendedName>
</protein>